<dbReference type="Proteomes" id="UP001210865">
    <property type="component" value="Chromosome"/>
</dbReference>
<protein>
    <recommendedName>
        <fullName evidence="4">MarR family transcriptional regulator</fullName>
    </recommendedName>
</protein>
<proteinExistence type="predicted"/>
<evidence type="ECO:0000313" key="2">
    <source>
        <dbReference type="EMBL" id="WBO23960.1"/>
    </source>
</evidence>
<keyword evidence="3" id="KW-1185">Reference proteome</keyword>
<gene>
    <name evidence="2" type="ORF">PBT88_07575</name>
</gene>
<name>A0ABY7NSM9_9SPHN</name>
<reference evidence="2 3" key="1">
    <citation type="submission" date="2022-12" db="EMBL/GenBank/DDBJ databases">
        <title>Sphingomonas abieness sp. nov., an endophytic bacterium isolated from Abies koreana.</title>
        <authorList>
            <person name="Jiang L."/>
            <person name="Lee J."/>
        </authorList>
    </citation>
    <scope>NUCLEOTIDE SEQUENCE [LARGE SCALE GENOMIC DNA]</scope>
    <source>
        <strain evidence="3">PAMB 00755</strain>
    </source>
</reference>
<evidence type="ECO:0008006" key="4">
    <source>
        <dbReference type="Google" id="ProtNLM"/>
    </source>
</evidence>
<feature type="region of interest" description="Disordered" evidence="1">
    <location>
        <begin position="1"/>
        <end position="21"/>
    </location>
</feature>
<sequence>MLSLHPGPDRDFAFPNPPKPSAAVRLAEAERRLLETMIERFADRDGHTGDLARLIIVLRAEVRTQSPTGEAIEHG</sequence>
<dbReference type="RefSeq" id="WP_270078589.1">
    <property type="nucleotide sequence ID" value="NZ_CP115174.1"/>
</dbReference>
<evidence type="ECO:0000256" key="1">
    <source>
        <dbReference type="SAM" id="MobiDB-lite"/>
    </source>
</evidence>
<organism evidence="2 3">
    <name type="scientific">Sphingomonas abietis</name>
    <dbReference type="NCBI Taxonomy" id="3012344"/>
    <lineage>
        <taxon>Bacteria</taxon>
        <taxon>Pseudomonadati</taxon>
        <taxon>Pseudomonadota</taxon>
        <taxon>Alphaproteobacteria</taxon>
        <taxon>Sphingomonadales</taxon>
        <taxon>Sphingomonadaceae</taxon>
        <taxon>Sphingomonas</taxon>
    </lineage>
</organism>
<evidence type="ECO:0000313" key="3">
    <source>
        <dbReference type="Proteomes" id="UP001210865"/>
    </source>
</evidence>
<dbReference type="EMBL" id="CP115174">
    <property type="protein sequence ID" value="WBO23960.1"/>
    <property type="molecule type" value="Genomic_DNA"/>
</dbReference>
<accession>A0ABY7NSM9</accession>